<name>A0ABR6EX49_9SPHI</name>
<evidence type="ECO:0000256" key="3">
    <source>
        <dbReference type="ARBA" id="ARBA00022729"/>
    </source>
</evidence>
<dbReference type="Pfam" id="PF14322">
    <property type="entry name" value="SusD-like_3"/>
    <property type="match status" value="1"/>
</dbReference>
<dbReference type="CDD" id="cd08977">
    <property type="entry name" value="SusD"/>
    <property type="match status" value="1"/>
</dbReference>
<dbReference type="InterPro" id="IPR011990">
    <property type="entry name" value="TPR-like_helical_dom_sf"/>
</dbReference>
<dbReference type="Gene3D" id="1.25.40.390">
    <property type="match status" value="1"/>
</dbReference>
<comment type="similarity">
    <text evidence="2">Belongs to the SusD family.</text>
</comment>
<keyword evidence="3" id="KW-0732">Signal</keyword>
<dbReference type="EMBL" id="WNXC01000004">
    <property type="protein sequence ID" value="MBB2149867.1"/>
    <property type="molecule type" value="Genomic_DNA"/>
</dbReference>
<evidence type="ECO:0000313" key="9">
    <source>
        <dbReference type="Proteomes" id="UP000636110"/>
    </source>
</evidence>
<sequence>MLKFNNMNKRTSIYMLTGLLTFGSMTACQKDFLERPPLNQLSEDTFWKTENDVHQAVMGIYAKMPAEGFIYDDASTDNAHSQYPWESSANSVSAGTITSSENAGWNFQDIRRANYFLANADKVTVISAELLERYKAEVRFLRAFSYFNLMNTFGNVPLFTTVFNPGEENVARTPRKDVQDFILSELDAVSKVLPKTYGGGRPNEKGRITKGAALALKSRVYLYDGQYAEAAKTAAEVMTLGYTLFTSNEALKNENLDDYTKWVDFTDANDKANFLRGLRNYERIFYQKNEGNGEVILDRQYIQQLDVNSINTYLLPASRGGWSSVTPTQAMVDAYGDYKTGEAIVPVTADQRADWYANDRVAFAKEYKNRDPRFYASILFEGAEANAFKGDKETGYYFTWTSGSNFSMTGYNFRKLVDPSFFTANIDNHANAILIRYAEILLTFAEAQNEVSGPNGDVYDALDKIRTRAGMPVVNRTKYASKETLREFIRSERRVELALEGQRLMDIRRWKIAPQVMKTIYAVNKNLVQTRVWDDKLYVMPIPQIEIDKSNGVLVQTPGYN</sequence>
<organism evidence="8 9">
    <name type="scientific">Pedobacter gandavensis</name>
    <dbReference type="NCBI Taxonomy" id="2679963"/>
    <lineage>
        <taxon>Bacteria</taxon>
        <taxon>Pseudomonadati</taxon>
        <taxon>Bacteroidota</taxon>
        <taxon>Sphingobacteriia</taxon>
        <taxon>Sphingobacteriales</taxon>
        <taxon>Sphingobacteriaceae</taxon>
        <taxon>Pedobacter</taxon>
    </lineage>
</organism>
<reference evidence="8 9" key="1">
    <citation type="submission" date="2019-11" db="EMBL/GenBank/DDBJ databases">
        <title>Description of Pedobacter sp. LMG 31462T.</title>
        <authorList>
            <person name="Carlier A."/>
            <person name="Qi S."/>
            <person name="Vandamme P."/>
        </authorList>
    </citation>
    <scope>NUCLEOTIDE SEQUENCE [LARGE SCALE GENOMIC DNA]</scope>
    <source>
        <strain evidence="8 9">LMG 31462</strain>
    </source>
</reference>
<evidence type="ECO:0000256" key="5">
    <source>
        <dbReference type="ARBA" id="ARBA00023237"/>
    </source>
</evidence>
<feature type="domain" description="SusD-like N-terminal" evidence="7">
    <location>
        <begin position="31"/>
        <end position="222"/>
    </location>
</feature>
<feature type="domain" description="RagB/SusD" evidence="6">
    <location>
        <begin position="284"/>
        <end position="560"/>
    </location>
</feature>
<keyword evidence="5" id="KW-0998">Cell outer membrane</keyword>
<evidence type="ECO:0000259" key="6">
    <source>
        <dbReference type="Pfam" id="PF07980"/>
    </source>
</evidence>
<dbReference type="Proteomes" id="UP000636110">
    <property type="component" value="Unassembled WGS sequence"/>
</dbReference>
<dbReference type="InterPro" id="IPR012944">
    <property type="entry name" value="SusD_RagB_dom"/>
</dbReference>
<evidence type="ECO:0000259" key="7">
    <source>
        <dbReference type="Pfam" id="PF14322"/>
    </source>
</evidence>
<protein>
    <submittedName>
        <fullName evidence="8">RagB/SusD family nutrient uptake outer membrane protein</fullName>
    </submittedName>
</protein>
<accession>A0ABR6EX49</accession>
<evidence type="ECO:0000256" key="2">
    <source>
        <dbReference type="ARBA" id="ARBA00006275"/>
    </source>
</evidence>
<dbReference type="Pfam" id="PF07980">
    <property type="entry name" value="SusD_RagB"/>
    <property type="match status" value="1"/>
</dbReference>
<gene>
    <name evidence="8" type="ORF">GM920_13265</name>
</gene>
<keyword evidence="9" id="KW-1185">Reference proteome</keyword>
<evidence type="ECO:0000256" key="4">
    <source>
        <dbReference type="ARBA" id="ARBA00023136"/>
    </source>
</evidence>
<dbReference type="PROSITE" id="PS51257">
    <property type="entry name" value="PROKAR_LIPOPROTEIN"/>
    <property type="match status" value="1"/>
</dbReference>
<evidence type="ECO:0000313" key="8">
    <source>
        <dbReference type="EMBL" id="MBB2149867.1"/>
    </source>
</evidence>
<keyword evidence="4" id="KW-0472">Membrane</keyword>
<proteinExistence type="inferred from homology"/>
<comment type="subcellular location">
    <subcellularLocation>
        <location evidence="1">Cell outer membrane</location>
    </subcellularLocation>
</comment>
<dbReference type="InterPro" id="IPR033985">
    <property type="entry name" value="SusD-like_N"/>
</dbReference>
<evidence type="ECO:0000256" key="1">
    <source>
        <dbReference type="ARBA" id="ARBA00004442"/>
    </source>
</evidence>
<comment type="caution">
    <text evidence="8">The sequence shown here is derived from an EMBL/GenBank/DDBJ whole genome shotgun (WGS) entry which is preliminary data.</text>
</comment>
<dbReference type="SUPFAM" id="SSF48452">
    <property type="entry name" value="TPR-like"/>
    <property type="match status" value="1"/>
</dbReference>